<dbReference type="PANTHER" id="PTHR12911:SF8">
    <property type="entry name" value="KLAROID PROTEIN-RELATED"/>
    <property type="match status" value="1"/>
</dbReference>
<comment type="subcellular location">
    <subcellularLocation>
        <location evidence="1">Membrane</location>
    </subcellularLocation>
</comment>
<dbReference type="eggNOG" id="KOG2687">
    <property type="taxonomic scope" value="Eukaryota"/>
</dbReference>
<reference evidence="7 8" key="1">
    <citation type="journal article" date="2007" name="Nature">
        <title>Evolution of genes and genomes on the Drosophila phylogeny.</title>
        <authorList>
            <consortium name="Drosophila 12 Genomes Consortium"/>
            <person name="Clark A.G."/>
            <person name="Eisen M.B."/>
            <person name="Smith D.R."/>
            <person name="Bergman C.M."/>
            <person name="Oliver B."/>
            <person name="Markow T.A."/>
            <person name="Kaufman T.C."/>
            <person name="Kellis M."/>
            <person name="Gelbart W."/>
            <person name="Iyer V.N."/>
            <person name="Pollard D.A."/>
            <person name="Sackton T.B."/>
            <person name="Larracuente A.M."/>
            <person name="Singh N.D."/>
            <person name="Abad J.P."/>
            <person name="Abt D.N."/>
            <person name="Adryan B."/>
            <person name="Aguade M."/>
            <person name="Akashi H."/>
            <person name="Anderson W.W."/>
            <person name="Aquadro C.F."/>
            <person name="Ardell D.H."/>
            <person name="Arguello R."/>
            <person name="Artieri C.G."/>
            <person name="Barbash D.A."/>
            <person name="Barker D."/>
            <person name="Barsanti P."/>
            <person name="Batterham P."/>
            <person name="Batzoglou S."/>
            <person name="Begun D."/>
            <person name="Bhutkar A."/>
            <person name="Blanco E."/>
            <person name="Bosak S.A."/>
            <person name="Bradley R.K."/>
            <person name="Brand A.D."/>
            <person name="Brent M.R."/>
            <person name="Brooks A.N."/>
            <person name="Brown R.H."/>
            <person name="Butlin R.K."/>
            <person name="Caggese C."/>
            <person name="Calvi B.R."/>
            <person name="Bernardo de Carvalho A."/>
            <person name="Caspi A."/>
            <person name="Castrezana S."/>
            <person name="Celniker S.E."/>
            <person name="Chang J.L."/>
            <person name="Chapple C."/>
            <person name="Chatterji S."/>
            <person name="Chinwalla A."/>
            <person name="Civetta A."/>
            <person name="Clifton S.W."/>
            <person name="Comeron J.M."/>
            <person name="Costello J.C."/>
            <person name="Coyne J.A."/>
            <person name="Daub J."/>
            <person name="David R.G."/>
            <person name="Delcher A.L."/>
            <person name="Delehaunty K."/>
            <person name="Do C.B."/>
            <person name="Ebling H."/>
            <person name="Edwards K."/>
            <person name="Eickbush T."/>
            <person name="Evans J.D."/>
            <person name="Filipski A."/>
            <person name="Findeiss S."/>
            <person name="Freyhult E."/>
            <person name="Fulton L."/>
            <person name="Fulton R."/>
            <person name="Garcia A.C."/>
            <person name="Gardiner A."/>
            <person name="Garfield D.A."/>
            <person name="Garvin B.E."/>
            <person name="Gibson G."/>
            <person name="Gilbert D."/>
            <person name="Gnerre S."/>
            <person name="Godfrey J."/>
            <person name="Good R."/>
            <person name="Gotea V."/>
            <person name="Gravely B."/>
            <person name="Greenberg A.J."/>
            <person name="Griffiths-Jones S."/>
            <person name="Gross S."/>
            <person name="Guigo R."/>
            <person name="Gustafson E.A."/>
            <person name="Haerty W."/>
            <person name="Hahn M.W."/>
            <person name="Halligan D.L."/>
            <person name="Halpern A.L."/>
            <person name="Halter G.M."/>
            <person name="Han M.V."/>
            <person name="Heger A."/>
            <person name="Hillier L."/>
            <person name="Hinrichs A.S."/>
            <person name="Holmes I."/>
            <person name="Hoskins R.A."/>
            <person name="Hubisz M.J."/>
            <person name="Hultmark D."/>
            <person name="Huntley M.A."/>
            <person name="Jaffe D.B."/>
            <person name="Jagadeeshan S."/>
            <person name="Jeck W.R."/>
            <person name="Johnson J."/>
            <person name="Jones C.D."/>
            <person name="Jordan W.C."/>
            <person name="Karpen G.H."/>
            <person name="Kataoka E."/>
            <person name="Keightley P.D."/>
            <person name="Kheradpour P."/>
            <person name="Kirkness E.F."/>
            <person name="Koerich L.B."/>
            <person name="Kristiansen K."/>
            <person name="Kudrna D."/>
            <person name="Kulathinal R.J."/>
            <person name="Kumar S."/>
            <person name="Kwok R."/>
            <person name="Lander E."/>
            <person name="Langley C.H."/>
            <person name="Lapoint R."/>
            <person name="Lazzaro B.P."/>
            <person name="Lee S.J."/>
            <person name="Levesque L."/>
            <person name="Li R."/>
            <person name="Lin C.F."/>
            <person name="Lin M.F."/>
            <person name="Lindblad-Toh K."/>
            <person name="Llopart A."/>
            <person name="Long M."/>
            <person name="Low L."/>
            <person name="Lozovsky E."/>
            <person name="Lu J."/>
            <person name="Luo M."/>
            <person name="Machado C.A."/>
            <person name="Makalowski W."/>
            <person name="Marzo M."/>
            <person name="Matsuda M."/>
            <person name="Matzkin L."/>
            <person name="McAllister B."/>
            <person name="McBride C.S."/>
            <person name="McKernan B."/>
            <person name="McKernan K."/>
            <person name="Mendez-Lago M."/>
            <person name="Minx P."/>
            <person name="Mollenhauer M.U."/>
            <person name="Montooth K."/>
            <person name="Mount S.M."/>
            <person name="Mu X."/>
            <person name="Myers E."/>
            <person name="Negre B."/>
            <person name="Newfeld S."/>
            <person name="Nielsen R."/>
            <person name="Noor M.A."/>
            <person name="O'Grady P."/>
            <person name="Pachter L."/>
            <person name="Papaceit M."/>
            <person name="Parisi M.J."/>
            <person name="Parisi M."/>
            <person name="Parts L."/>
            <person name="Pedersen J.S."/>
            <person name="Pesole G."/>
            <person name="Phillippy A.M."/>
            <person name="Ponting C.P."/>
            <person name="Pop M."/>
            <person name="Porcelli D."/>
            <person name="Powell J.R."/>
            <person name="Prohaska S."/>
            <person name="Pruitt K."/>
            <person name="Puig M."/>
            <person name="Quesneville H."/>
            <person name="Ram K.R."/>
            <person name="Rand D."/>
            <person name="Rasmussen M.D."/>
            <person name="Reed L.K."/>
            <person name="Reenan R."/>
            <person name="Reily A."/>
            <person name="Remington K.A."/>
            <person name="Rieger T.T."/>
            <person name="Ritchie M.G."/>
            <person name="Robin C."/>
            <person name="Rogers Y.H."/>
            <person name="Rohde C."/>
            <person name="Rozas J."/>
            <person name="Rubenfield M.J."/>
            <person name="Ruiz A."/>
            <person name="Russo S."/>
            <person name="Salzberg S.L."/>
            <person name="Sanchez-Gracia A."/>
            <person name="Saranga D.J."/>
            <person name="Sato H."/>
            <person name="Schaeffer S.W."/>
            <person name="Schatz M.C."/>
            <person name="Schlenke T."/>
            <person name="Schwartz R."/>
            <person name="Segarra C."/>
            <person name="Singh R.S."/>
            <person name="Sirot L."/>
            <person name="Sirota M."/>
            <person name="Sisneros N.B."/>
            <person name="Smith C.D."/>
            <person name="Smith T.F."/>
            <person name="Spieth J."/>
            <person name="Stage D.E."/>
            <person name="Stark A."/>
            <person name="Stephan W."/>
            <person name="Strausberg R.L."/>
            <person name="Strempel S."/>
            <person name="Sturgill D."/>
            <person name="Sutton G."/>
            <person name="Sutton G.G."/>
            <person name="Tao W."/>
            <person name="Teichmann S."/>
            <person name="Tobari Y.N."/>
            <person name="Tomimura Y."/>
            <person name="Tsolas J.M."/>
            <person name="Valente V.L."/>
            <person name="Venter E."/>
            <person name="Venter J.C."/>
            <person name="Vicario S."/>
            <person name="Vieira F.G."/>
            <person name="Vilella A.J."/>
            <person name="Villasante A."/>
            <person name="Walenz B."/>
            <person name="Wang J."/>
            <person name="Wasserman M."/>
            <person name="Watts T."/>
            <person name="Wilson D."/>
            <person name="Wilson R.K."/>
            <person name="Wing R.A."/>
            <person name="Wolfner M.F."/>
            <person name="Wong A."/>
            <person name="Wong G.K."/>
            <person name="Wu C.I."/>
            <person name="Wu G."/>
            <person name="Yamamoto D."/>
            <person name="Yang H.P."/>
            <person name="Yang S.P."/>
            <person name="Yorke J.A."/>
            <person name="Yoshida K."/>
            <person name="Zdobnov E."/>
            <person name="Zhang P."/>
            <person name="Zhang Y."/>
            <person name="Zimin A.V."/>
            <person name="Baldwin J."/>
            <person name="Abdouelleil A."/>
            <person name="Abdulkadir J."/>
            <person name="Abebe A."/>
            <person name="Abera B."/>
            <person name="Abreu J."/>
            <person name="Acer S.C."/>
            <person name="Aftuck L."/>
            <person name="Alexander A."/>
            <person name="An P."/>
            <person name="Anderson E."/>
            <person name="Anderson S."/>
            <person name="Arachi H."/>
            <person name="Azer M."/>
            <person name="Bachantsang P."/>
            <person name="Barry A."/>
            <person name="Bayul T."/>
            <person name="Berlin A."/>
            <person name="Bessette D."/>
            <person name="Bloom T."/>
            <person name="Blye J."/>
            <person name="Boguslavskiy L."/>
            <person name="Bonnet C."/>
            <person name="Boukhgalter B."/>
            <person name="Bourzgui I."/>
            <person name="Brown A."/>
            <person name="Cahill P."/>
            <person name="Channer S."/>
            <person name="Cheshatsang Y."/>
            <person name="Chuda L."/>
            <person name="Citroen M."/>
            <person name="Collymore A."/>
            <person name="Cooke P."/>
            <person name="Costello M."/>
            <person name="D'Aco K."/>
            <person name="Daza R."/>
            <person name="De Haan G."/>
            <person name="DeGray S."/>
            <person name="DeMaso C."/>
            <person name="Dhargay N."/>
            <person name="Dooley K."/>
            <person name="Dooley E."/>
            <person name="Doricent M."/>
            <person name="Dorje P."/>
            <person name="Dorjee K."/>
            <person name="Dupes A."/>
            <person name="Elong R."/>
            <person name="Falk J."/>
            <person name="Farina A."/>
            <person name="Faro S."/>
            <person name="Ferguson D."/>
            <person name="Fisher S."/>
            <person name="Foley C.D."/>
            <person name="Franke A."/>
            <person name="Friedrich D."/>
            <person name="Gadbois L."/>
            <person name="Gearin G."/>
            <person name="Gearin C.R."/>
            <person name="Giannoukos G."/>
            <person name="Goode T."/>
            <person name="Graham J."/>
            <person name="Grandbois E."/>
            <person name="Grewal S."/>
            <person name="Gyaltsen K."/>
            <person name="Hafez N."/>
            <person name="Hagos B."/>
            <person name="Hall J."/>
            <person name="Henson C."/>
            <person name="Hollinger A."/>
            <person name="Honan T."/>
            <person name="Huard M.D."/>
            <person name="Hughes L."/>
            <person name="Hurhula B."/>
            <person name="Husby M.E."/>
            <person name="Kamat A."/>
            <person name="Kanga B."/>
            <person name="Kashin S."/>
            <person name="Khazanovich D."/>
            <person name="Kisner P."/>
            <person name="Lance K."/>
            <person name="Lara M."/>
            <person name="Lee W."/>
            <person name="Lennon N."/>
            <person name="Letendre F."/>
            <person name="LeVine R."/>
            <person name="Lipovsky A."/>
            <person name="Liu X."/>
            <person name="Liu J."/>
            <person name="Liu S."/>
            <person name="Lokyitsang T."/>
            <person name="Lokyitsang Y."/>
            <person name="Lubonja R."/>
            <person name="Lui A."/>
            <person name="MacDonald P."/>
            <person name="Magnisalis V."/>
            <person name="Maru K."/>
            <person name="Matthews C."/>
            <person name="McCusker W."/>
            <person name="McDonough S."/>
            <person name="Mehta T."/>
            <person name="Meldrim J."/>
            <person name="Meneus L."/>
            <person name="Mihai O."/>
            <person name="Mihalev A."/>
            <person name="Mihova T."/>
            <person name="Mittelman R."/>
            <person name="Mlenga V."/>
            <person name="Montmayeur A."/>
            <person name="Mulrain L."/>
            <person name="Navidi A."/>
            <person name="Naylor J."/>
            <person name="Negash T."/>
            <person name="Nguyen T."/>
            <person name="Nguyen N."/>
            <person name="Nicol R."/>
            <person name="Norbu C."/>
            <person name="Norbu N."/>
            <person name="Novod N."/>
            <person name="O'Neill B."/>
            <person name="Osman S."/>
            <person name="Markiewicz E."/>
            <person name="Oyono O.L."/>
            <person name="Patti C."/>
            <person name="Phunkhang P."/>
            <person name="Pierre F."/>
            <person name="Priest M."/>
            <person name="Raghuraman S."/>
            <person name="Rege F."/>
            <person name="Reyes R."/>
            <person name="Rise C."/>
            <person name="Rogov P."/>
            <person name="Ross K."/>
            <person name="Ryan E."/>
            <person name="Settipalli S."/>
            <person name="Shea T."/>
            <person name="Sherpa N."/>
            <person name="Shi L."/>
            <person name="Shih D."/>
            <person name="Sparrow T."/>
            <person name="Spaulding J."/>
            <person name="Stalker J."/>
            <person name="Stange-Thomann N."/>
            <person name="Stavropoulos S."/>
            <person name="Stone C."/>
            <person name="Strader C."/>
            <person name="Tesfaye S."/>
            <person name="Thomson T."/>
            <person name="Thoulutsang Y."/>
            <person name="Thoulutsang D."/>
            <person name="Topham K."/>
            <person name="Topping I."/>
            <person name="Tsamla T."/>
            <person name="Vassiliev H."/>
            <person name="Vo A."/>
            <person name="Wangchuk T."/>
            <person name="Wangdi T."/>
            <person name="Weiand M."/>
            <person name="Wilkinson J."/>
            <person name="Wilson A."/>
            <person name="Yadav S."/>
            <person name="Young G."/>
            <person name="Yu Q."/>
            <person name="Zembek L."/>
            <person name="Zhong D."/>
            <person name="Zimmer A."/>
            <person name="Zwirko Z."/>
            <person name="Jaffe D.B."/>
            <person name="Alvarez P."/>
            <person name="Brockman W."/>
            <person name="Butler J."/>
            <person name="Chin C."/>
            <person name="Gnerre S."/>
            <person name="Grabherr M."/>
            <person name="Kleber M."/>
            <person name="Mauceli E."/>
            <person name="MacCallum I."/>
        </authorList>
    </citation>
    <scope>NUCLEOTIDE SEQUENCE [LARGE SCALE GENOMIC DNA]</scope>
    <source>
        <strain evidence="8">Tucson 15010-1051.87</strain>
    </source>
</reference>
<dbReference type="OrthoDB" id="342281at2759"/>
<dbReference type="InterPro" id="IPR045119">
    <property type="entry name" value="SUN1-5"/>
</dbReference>
<keyword evidence="8" id="KW-1185">Reference proteome</keyword>
<evidence type="ECO:0000256" key="1">
    <source>
        <dbReference type="ARBA" id="ARBA00004370"/>
    </source>
</evidence>
<evidence type="ECO:0000259" key="6">
    <source>
        <dbReference type="PROSITE" id="PS51469"/>
    </source>
</evidence>
<dbReference type="KEGG" id="dvi:6627803"/>
<dbReference type="GO" id="GO:0034993">
    <property type="term" value="C:meiotic nuclear membrane microtubule tethering complex"/>
    <property type="evidence" value="ECO:0007669"/>
    <property type="project" value="TreeGrafter"/>
</dbReference>
<keyword evidence="3 5" id="KW-1133">Transmembrane helix</keyword>
<evidence type="ECO:0000256" key="4">
    <source>
        <dbReference type="ARBA" id="ARBA00023136"/>
    </source>
</evidence>
<sequence>MSIMDTNRRLCNKRVCLTYIITFSLLVLFFYHLMWNNRKSIVGLSRLQEDVNCITQALKVDCAGQKYSNLPCGKTNCLARDSQKSIGCNARELNACVDTLVKRKLGNIMDDVYSLKKQVMERGCKAKCNKPPVPNTEALILAPTRINYASEELGARIIYAIAKPISETSFIKNLLGLDFSANPPINMLRPSILPGSCFGFRGTEATVSLHLAKVIFVDEISLSHVAKEMTPSASVDNAPKDFEVYGLPPDSNKKELLGQWVYENDLKKRTQNYVVKNRRIFCTLVFVFRSNHGANSTCVYRVEVYGRVP</sequence>
<dbReference type="InterPro" id="IPR012919">
    <property type="entry name" value="SUN_dom"/>
</dbReference>
<keyword evidence="4 5" id="KW-0472">Membrane</keyword>
<dbReference type="HOGENOM" id="CLU_1031623_0_0_1"/>
<evidence type="ECO:0000313" key="7">
    <source>
        <dbReference type="EMBL" id="EDW63468.2"/>
    </source>
</evidence>
<evidence type="ECO:0000313" key="8">
    <source>
        <dbReference type="Proteomes" id="UP000008792"/>
    </source>
</evidence>
<name>B4LQT4_DROVI</name>
<feature type="domain" description="SUN" evidence="6">
    <location>
        <begin position="138"/>
        <end position="309"/>
    </location>
</feature>
<evidence type="ECO:0000256" key="3">
    <source>
        <dbReference type="ARBA" id="ARBA00022989"/>
    </source>
</evidence>
<evidence type="ECO:0000256" key="5">
    <source>
        <dbReference type="SAM" id="Phobius"/>
    </source>
</evidence>
<feature type="transmembrane region" description="Helical" evidence="5">
    <location>
        <begin position="16"/>
        <end position="35"/>
    </location>
</feature>
<proteinExistence type="predicted"/>
<protein>
    <recommendedName>
        <fullName evidence="6">SUN domain-containing protein</fullName>
    </recommendedName>
</protein>
<dbReference type="InParanoid" id="B4LQT4"/>
<accession>B4LQT4</accession>
<gene>
    <name evidence="7" type="primary">Dvir\GJ12925</name>
    <name evidence="7" type="ORF">Dvir_GJ12925</name>
</gene>
<keyword evidence="2 5" id="KW-0812">Transmembrane</keyword>
<dbReference type="AlphaFoldDB" id="B4LQT4"/>
<organism evidence="7 8">
    <name type="scientific">Drosophila virilis</name>
    <name type="common">Fruit fly</name>
    <dbReference type="NCBI Taxonomy" id="7244"/>
    <lineage>
        <taxon>Eukaryota</taxon>
        <taxon>Metazoa</taxon>
        <taxon>Ecdysozoa</taxon>
        <taxon>Arthropoda</taxon>
        <taxon>Hexapoda</taxon>
        <taxon>Insecta</taxon>
        <taxon>Pterygota</taxon>
        <taxon>Neoptera</taxon>
        <taxon>Endopterygota</taxon>
        <taxon>Diptera</taxon>
        <taxon>Brachycera</taxon>
        <taxon>Muscomorpha</taxon>
        <taxon>Ephydroidea</taxon>
        <taxon>Drosophilidae</taxon>
        <taxon>Drosophila</taxon>
    </lineage>
</organism>
<dbReference type="PROSITE" id="PS51469">
    <property type="entry name" value="SUN"/>
    <property type="match status" value="1"/>
</dbReference>
<dbReference type="Pfam" id="PF07738">
    <property type="entry name" value="Sad1_UNC"/>
    <property type="match status" value="1"/>
</dbReference>
<dbReference type="PANTHER" id="PTHR12911">
    <property type="entry name" value="SAD1/UNC-84-LIKE PROTEIN-RELATED"/>
    <property type="match status" value="1"/>
</dbReference>
<dbReference type="EMBL" id="CH940649">
    <property type="protein sequence ID" value="EDW63468.2"/>
    <property type="molecule type" value="Genomic_DNA"/>
</dbReference>
<dbReference type="Proteomes" id="UP000008792">
    <property type="component" value="Unassembled WGS sequence"/>
</dbReference>
<dbReference type="Gene3D" id="2.60.120.260">
    <property type="entry name" value="Galactose-binding domain-like"/>
    <property type="match status" value="1"/>
</dbReference>
<evidence type="ECO:0000256" key="2">
    <source>
        <dbReference type="ARBA" id="ARBA00022692"/>
    </source>
</evidence>
<dbReference type="GO" id="GO:0043495">
    <property type="term" value="F:protein-membrane adaptor activity"/>
    <property type="evidence" value="ECO:0007669"/>
    <property type="project" value="TreeGrafter"/>
</dbReference>
<dbReference type="SMR" id="B4LQT4"/>
<dbReference type="FunCoup" id="B4LQT4">
    <property type="interactions" value="1"/>
</dbReference>
<dbReference type="STRING" id="7244.B4LQT4"/>